<name>A0ABV4N9H8_9VIBR</name>
<dbReference type="InterPro" id="IPR001867">
    <property type="entry name" value="OmpR/PhoB-type_DNA-bd"/>
</dbReference>
<comment type="caution">
    <text evidence="10">The sequence shown here is derived from an EMBL/GenBank/DDBJ whole genome shotgun (WGS) entry which is preliminary data.</text>
</comment>
<evidence type="ECO:0000256" key="7">
    <source>
        <dbReference type="PROSITE-ProRule" id="PRU01091"/>
    </source>
</evidence>
<evidence type="ECO:0000256" key="6">
    <source>
        <dbReference type="PROSITE-ProRule" id="PRU00169"/>
    </source>
</evidence>
<dbReference type="SUPFAM" id="SSF52172">
    <property type="entry name" value="CheY-like"/>
    <property type="match status" value="1"/>
</dbReference>
<keyword evidence="5" id="KW-0804">Transcription</keyword>
<dbReference type="InterPro" id="IPR036388">
    <property type="entry name" value="WH-like_DNA-bd_sf"/>
</dbReference>
<proteinExistence type="predicted"/>
<evidence type="ECO:0000259" key="8">
    <source>
        <dbReference type="PROSITE" id="PS50110"/>
    </source>
</evidence>
<dbReference type="PROSITE" id="PS51755">
    <property type="entry name" value="OMPR_PHOB"/>
    <property type="match status" value="1"/>
</dbReference>
<evidence type="ECO:0000259" key="9">
    <source>
        <dbReference type="PROSITE" id="PS51755"/>
    </source>
</evidence>
<keyword evidence="4 7" id="KW-0238">DNA-binding</keyword>
<dbReference type="SMART" id="SM00448">
    <property type="entry name" value="REC"/>
    <property type="match status" value="1"/>
</dbReference>
<evidence type="ECO:0000256" key="1">
    <source>
        <dbReference type="ARBA" id="ARBA00022553"/>
    </source>
</evidence>
<dbReference type="Proteomes" id="UP001570417">
    <property type="component" value="Unassembled WGS sequence"/>
</dbReference>
<dbReference type="PANTHER" id="PTHR48111:SF22">
    <property type="entry name" value="REGULATOR OF RPOS"/>
    <property type="match status" value="1"/>
</dbReference>
<gene>
    <name evidence="10" type="ORF">AB4566_06855</name>
</gene>
<dbReference type="RefSeq" id="WP_372265495.1">
    <property type="nucleotide sequence ID" value="NZ_JBFRUW010000018.1"/>
</dbReference>
<dbReference type="Gene3D" id="1.10.10.10">
    <property type="entry name" value="Winged helix-like DNA-binding domain superfamily/Winged helix DNA-binding domain"/>
    <property type="match status" value="1"/>
</dbReference>
<dbReference type="SMART" id="SM00862">
    <property type="entry name" value="Trans_reg_C"/>
    <property type="match status" value="1"/>
</dbReference>
<evidence type="ECO:0000313" key="11">
    <source>
        <dbReference type="Proteomes" id="UP001570417"/>
    </source>
</evidence>
<dbReference type="InterPro" id="IPR016032">
    <property type="entry name" value="Sig_transdc_resp-reg_C-effctor"/>
</dbReference>
<evidence type="ECO:0000256" key="2">
    <source>
        <dbReference type="ARBA" id="ARBA00023012"/>
    </source>
</evidence>
<accession>A0ABV4N9H8</accession>
<dbReference type="PROSITE" id="PS50110">
    <property type="entry name" value="RESPONSE_REGULATORY"/>
    <property type="match status" value="1"/>
</dbReference>
<evidence type="ECO:0000256" key="3">
    <source>
        <dbReference type="ARBA" id="ARBA00023015"/>
    </source>
</evidence>
<dbReference type="EMBL" id="JBFRUW010000018">
    <property type="protein sequence ID" value="MFA0567991.1"/>
    <property type="molecule type" value="Genomic_DNA"/>
</dbReference>
<sequence length="235" mass="26398">MITDKLQLLLVEDDLDLATAVIDYLDLEDIQCDHAANGVAGLSLIENQQKNGNQSYDVIILDLNLPKMSGLQVCEKLRAQGIDTPILMLTARDTLDDKLTGFSMGADDYLVKPFAMEELIVRAQVLAKRRSGQVSRLSVLDLDIDLQQQQAYRTGKPLKLSPTAFKILEILMRESPKTVSREKVMQWVWGEEQPDSNSLKVHIFNLRKQVDTDFDKKLVHTVTGKGFAIKEPSES</sequence>
<evidence type="ECO:0000256" key="4">
    <source>
        <dbReference type="ARBA" id="ARBA00023125"/>
    </source>
</evidence>
<dbReference type="Pfam" id="PF00486">
    <property type="entry name" value="Trans_reg_C"/>
    <property type="match status" value="1"/>
</dbReference>
<dbReference type="Gene3D" id="6.10.250.690">
    <property type="match status" value="1"/>
</dbReference>
<dbReference type="PANTHER" id="PTHR48111">
    <property type="entry name" value="REGULATOR OF RPOS"/>
    <property type="match status" value="1"/>
</dbReference>
<organism evidence="10 11">
    <name type="scientific">Vibrio gallaecicus</name>
    <dbReference type="NCBI Taxonomy" id="552386"/>
    <lineage>
        <taxon>Bacteria</taxon>
        <taxon>Pseudomonadati</taxon>
        <taxon>Pseudomonadota</taxon>
        <taxon>Gammaproteobacteria</taxon>
        <taxon>Vibrionales</taxon>
        <taxon>Vibrionaceae</taxon>
        <taxon>Vibrio</taxon>
    </lineage>
</organism>
<dbReference type="SUPFAM" id="SSF46894">
    <property type="entry name" value="C-terminal effector domain of the bipartite response regulators"/>
    <property type="match status" value="1"/>
</dbReference>
<dbReference type="InterPro" id="IPR039420">
    <property type="entry name" value="WalR-like"/>
</dbReference>
<feature type="domain" description="OmpR/PhoB-type" evidence="9">
    <location>
        <begin position="134"/>
        <end position="231"/>
    </location>
</feature>
<dbReference type="Gene3D" id="3.40.50.2300">
    <property type="match status" value="1"/>
</dbReference>
<dbReference type="InterPro" id="IPR001789">
    <property type="entry name" value="Sig_transdc_resp-reg_receiver"/>
</dbReference>
<evidence type="ECO:0000313" key="10">
    <source>
        <dbReference type="EMBL" id="MFA0567991.1"/>
    </source>
</evidence>
<evidence type="ECO:0000256" key="5">
    <source>
        <dbReference type="ARBA" id="ARBA00023163"/>
    </source>
</evidence>
<keyword evidence="3" id="KW-0805">Transcription regulation</keyword>
<dbReference type="Pfam" id="PF00072">
    <property type="entry name" value="Response_reg"/>
    <property type="match status" value="1"/>
</dbReference>
<feature type="domain" description="Response regulatory" evidence="8">
    <location>
        <begin position="7"/>
        <end position="127"/>
    </location>
</feature>
<protein>
    <submittedName>
        <fullName evidence="10">Response regulator transcription factor</fullName>
    </submittedName>
</protein>
<feature type="DNA-binding region" description="OmpR/PhoB-type" evidence="7">
    <location>
        <begin position="134"/>
        <end position="231"/>
    </location>
</feature>
<reference evidence="10 11" key="1">
    <citation type="journal article" date="2024" name="ISME J.">
        <title>Tailless and filamentous prophages are predominant in marine Vibrio.</title>
        <authorList>
            <person name="Steensen K."/>
            <person name="Seneca J."/>
            <person name="Bartlau N."/>
            <person name="Yu X.A."/>
            <person name="Hussain F.A."/>
            <person name="Polz M.F."/>
        </authorList>
    </citation>
    <scope>NUCLEOTIDE SEQUENCE [LARGE SCALE GENOMIC DNA]</scope>
    <source>
        <strain evidence="10 11">10N.222.51.A1</strain>
    </source>
</reference>
<dbReference type="CDD" id="cd00383">
    <property type="entry name" value="trans_reg_C"/>
    <property type="match status" value="1"/>
</dbReference>
<keyword evidence="11" id="KW-1185">Reference proteome</keyword>
<keyword evidence="2" id="KW-0902">Two-component regulatory system</keyword>
<keyword evidence="1 6" id="KW-0597">Phosphoprotein</keyword>
<dbReference type="InterPro" id="IPR011006">
    <property type="entry name" value="CheY-like_superfamily"/>
</dbReference>
<feature type="modified residue" description="4-aspartylphosphate" evidence="6">
    <location>
        <position position="62"/>
    </location>
</feature>